<name>A0ABU7A400_9TELE</name>
<proteinExistence type="predicted"/>
<organism evidence="2 3">
    <name type="scientific">Ataeniobius toweri</name>
    <dbReference type="NCBI Taxonomy" id="208326"/>
    <lineage>
        <taxon>Eukaryota</taxon>
        <taxon>Metazoa</taxon>
        <taxon>Chordata</taxon>
        <taxon>Craniata</taxon>
        <taxon>Vertebrata</taxon>
        <taxon>Euteleostomi</taxon>
        <taxon>Actinopterygii</taxon>
        <taxon>Neopterygii</taxon>
        <taxon>Teleostei</taxon>
        <taxon>Neoteleostei</taxon>
        <taxon>Acanthomorphata</taxon>
        <taxon>Ovalentaria</taxon>
        <taxon>Atherinomorphae</taxon>
        <taxon>Cyprinodontiformes</taxon>
        <taxon>Goodeidae</taxon>
        <taxon>Ataeniobius</taxon>
    </lineage>
</organism>
<keyword evidence="3" id="KW-1185">Reference proteome</keyword>
<evidence type="ECO:0000256" key="1">
    <source>
        <dbReference type="SAM" id="SignalP"/>
    </source>
</evidence>
<evidence type="ECO:0008006" key="4">
    <source>
        <dbReference type="Google" id="ProtNLM"/>
    </source>
</evidence>
<accession>A0ABU7A400</accession>
<gene>
    <name evidence="2" type="ORF">ATANTOWER_032691</name>
</gene>
<protein>
    <recommendedName>
        <fullName evidence="4">Secreted protein</fullName>
    </recommendedName>
</protein>
<keyword evidence="1" id="KW-0732">Signal</keyword>
<feature type="signal peptide" evidence="1">
    <location>
        <begin position="1"/>
        <end position="19"/>
    </location>
</feature>
<dbReference type="Proteomes" id="UP001345963">
    <property type="component" value="Unassembled WGS sequence"/>
</dbReference>
<evidence type="ECO:0000313" key="2">
    <source>
        <dbReference type="EMBL" id="MED6232580.1"/>
    </source>
</evidence>
<reference evidence="2 3" key="1">
    <citation type="submission" date="2021-07" db="EMBL/GenBank/DDBJ databases">
        <authorList>
            <person name="Palmer J.M."/>
        </authorList>
    </citation>
    <scope>NUCLEOTIDE SEQUENCE [LARGE SCALE GENOMIC DNA]</scope>
    <source>
        <strain evidence="2 3">AT_MEX2019</strain>
        <tissue evidence="2">Muscle</tissue>
    </source>
</reference>
<evidence type="ECO:0000313" key="3">
    <source>
        <dbReference type="Proteomes" id="UP001345963"/>
    </source>
</evidence>
<sequence>MNLLIAPLAAPLAAPLVLAVRTCQQPTITQLPVHRPTLHHLLHIHLKERTRKSLPTNSTHHNLPISATVGMLAFLPWKSTISPAW</sequence>
<comment type="caution">
    <text evidence="2">The sequence shown here is derived from an EMBL/GenBank/DDBJ whole genome shotgun (WGS) entry which is preliminary data.</text>
</comment>
<dbReference type="EMBL" id="JAHUTI010000975">
    <property type="protein sequence ID" value="MED6232580.1"/>
    <property type="molecule type" value="Genomic_DNA"/>
</dbReference>
<feature type="chain" id="PRO_5047456280" description="Secreted protein" evidence="1">
    <location>
        <begin position="20"/>
        <end position="85"/>
    </location>
</feature>